<dbReference type="InterPro" id="IPR013154">
    <property type="entry name" value="ADH-like_N"/>
</dbReference>
<name>A0ABZ0MIR9_9ENTR</name>
<evidence type="ECO:0000313" key="4">
    <source>
        <dbReference type="EMBL" id="WOZ75370.1"/>
    </source>
</evidence>
<gene>
    <name evidence="4" type="ORF">Q8Y70_12085</name>
</gene>
<feature type="domain" description="Enoyl reductase (ER)" evidence="3">
    <location>
        <begin position="12"/>
        <end position="311"/>
    </location>
</feature>
<dbReference type="PANTHER" id="PTHR48106">
    <property type="entry name" value="QUINONE OXIDOREDUCTASE PIG3-RELATED"/>
    <property type="match status" value="1"/>
</dbReference>
<evidence type="ECO:0000313" key="5">
    <source>
        <dbReference type="Proteomes" id="UP001302368"/>
    </source>
</evidence>
<dbReference type="SMART" id="SM00829">
    <property type="entry name" value="PKS_ER"/>
    <property type="match status" value="1"/>
</dbReference>
<keyword evidence="1" id="KW-0521">NADP</keyword>
<sequence>MYNTALVYRSFGEPQTVLQAETTALAPLPAGQVRVKMRLAPVNASDLIPVTGAYSHRITLPAVAGYEGVGVVTETSGSDAHLLGKRVLPLRGQGTWQQYVDCPAELAVPVPDDIDDTLAARAYINPLAAQMMLEHYPAHGQHVLVTAAGSDCAGYLAQWARLQGAKSVTGIYRSAIHASRLAACSVKALADTESAAIKQAAGKAGVIYDATGGTLAETLLQSMPKTGQFISYGLLSGQPFSIRQRLPAVHWFHVRNYLDAMTADGWQQAFCMLWERLRTTHVSEVMLVDFQQWQQAITLYQTPGRIAKPLLSF</sequence>
<dbReference type="RefSeq" id="WP_305736126.1">
    <property type="nucleotide sequence ID" value="NZ_CP137744.1"/>
</dbReference>
<dbReference type="Pfam" id="PF08240">
    <property type="entry name" value="ADH_N"/>
    <property type="match status" value="1"/>
</dbReference>
<dbReference type="SUPFAM" id="SSF51735">
    <property type="entry name" value="NAD(P)-binding Rossmann-fold domains"/>
    <property type="match status" value="1"/>
</dbReference>
<protein>
    <submittedName>
        <fullName evidence="4">Zinc-dependent alcohol dehydrogenase family protein</fullName>
    </submittedName>
</protein>
<dbReference type="InterPro" id="IPR036291">
    <property type="entry name" value="NAD(P)-bd_dom_sf"/>
</dbReference>
<organism evidence="4 5">
    <name type="scientific">Kosakonia sacchari</name>
    <dbReference type="NCBI Taxonomy" id="1158459"/>
    <lineage>
        <taxon>Bacteria</taxon>
        <taxon>Pseudomonadati</taxon>
        <taxon>Pseudomonadota</taxon>
        <taxon>Gammaproteobacteria</taxon>
        <taxon>Enterobacterales</taxon>
        <taxon>Enterobacteriaceae</taxon>
        <taxon>Kosakonia</taxon>
    </lineage>
</organism>
<dbReference type="Gene3D" id="3.90.180.10">
    <property type="entry name" value="Medium-chain alcohol dehydrogenases, catalytic domain"/>
    <property type="match status" value="1"/>
</dbReference>
<keyword evidence="2" id="KW-0560">Oxidoreductase</keyword>
<dbReference type="Proteomes" id="UP001302368">
    <property type="component" value="Chromosome"/>
</dbReference>
<proteinExistence type="predicted"/>
<dbReference type="CDD" id="cd05282">
    <property type="entry name" value="ETR_like"/>
    <property type="match status" value="1"/>
</dbReference>
<dbReference type="SUPFAM" id="SSF50129">
    <property type="entry name" value="GroES-like"/>
    <property type="match status" value="1"/>
</dbReference>
<evidence type="ECO:0000256" key="2">
    <source>
        <dbReference type="ARBA" id="ARBA00023002"/>
    </source>
</evidence>
<keyword evidence="5" id="KW-1185">Reference proteome</keyword>
<dbReference type="InterPro" id="IPR011032">
    <property type="entry name" value="GroES-like_sf"/>
</dbReference>
<dbReference type="PANTHER" id="PTHR48106:SF2">
    <property type="entry name" value="ZN2+-BINDING DEHYDROGENASE"/>
    <property type="match status" value="1"/>
</dbReference>
<dbReference type="Gene3D" id="3.40.50.720">
    <property type="entry name" value="NAD(P)-binding Rossmann-like Domain"/>
    <property type="match status" value="1"/>
</dbReference>
<evidence type="ECO:0000256" key="1">
    <source>
        <dbReference type="ARBA" id="ARBA00022857"/>
    </source>
</evidence>
<dbReference type="InterPro" id="IPR020843">
    <property type="entry name" value="ER"/>
</dbReference>
<dbReference type="EMBL" id="CP137744">
    <property type="protein sequence ID" value="WOZ75370.1"/>
    <property type="molecule type" value="Genomic_DNA"/>
</dbReference>
<accession>A0ABZ0MIR9</accession>
<reference evidence="4 5" key="1">
    <citation type="submission" date="2023-10" db="EMBL/GenBank/DDBJ databases">
        <title>Genome sequencing of the isolated polysaccharide-producing bacterium Kosakonia sacchari KS2022.</title>
        <authorList>
            <person name="Yi X."/>
        </authorList>
    </citation>
    <scope>NUCLEOTIDE SEQUENCE [LARGE SCALE GENOMIC DNA]</scope>
    <source>
        <strain evidence="4 5">KS2022</strain>
    </source>
</reference>
<evidence type="ECO:0000259" key="3">
    <source>
        <dbReference type="SMART" id="SM00829"/>
    </source>
</evidence>